<dbReference type="AlphaFoldDB" id="A0A1F6YUX8"/>
<accession>A0A1F6YUX8</accession>
<reference evidence="3 4" key="1">
    <citation type="journal article" date="2016" name="Nat. Commun.">
        <title>Thousands of microbial genomes shed light on interconnected biogeochemical processes in an aquifer system.</title>
        <authorList>
            <person name="Anantharaman K."/>
            <person name="Brown C.T."/>
            <person name="Hug L.A."/>
            <person name="Sharon I."/>
            <person name="Castelle C.J."/>
            <person name="Probst A.J."/>
            <person name="Thomas B.C."/>
            <person name="Singh A."/>
            <person name="Wilkins M.J."/>
            <person name="Karaoz U."/>
            <person name="Brodie E.L."/>
            <person name="Williams K.H."/>
            <person name="Hubbard S.S."/>
            <person name="Banfield J.F."/>
        </authorList>
    </citation>
    <scope>NUCLEOTIDE SEQUENCE [LARGE SCALE GENOMIC DNA]</scope>
</reference>
<sequence>MNPKLVLTLWSFRKEVKFVLLAFLTILMLPVIAVILLTQVGINVISDKLVDQNPTNQSIQIKDPTTGEVTTEIHPTVVWPTKGVITLEFAQSSMYQVFHTGIDLASKLDEPVNPAMDGTVIYAGEIFWGYGKHIIIDHGNNVVTIYAHLNKIYVYKGQKVTTSDVIGGQGQTGWATGVHLHFQVNVYGIPVNPRVFLDNQTSNIQI</sequence>
<evidence type="ECO:0000313" key="4">
    <source>
        <dbReference type="Proteomes" id="UP000177047"/>
    </source>
</evidence>
<proteinExistence type="predicted"/>
<dbReference type="EMBL" id="MFWB01000001">
    <property type="protein sequence ID" value="OGJ10147.1"/>
    <property type="molecule type" value="Genomic_DNA"/>
</dbReference>
<dbReference type="Pfam" id="PF01551">
    <property type="entry name" value="Peptidase_M23"/>
    <property type="match status" value="1"/>
</dbReference>
<name>A0A1F6YUX8_9BACT</name>
<evidence type="ECO:0000256" key="1">
    <source>
        <dbReference type="ARBA" id="ARBA00022729"/>
    </source>
</evidence>
<gene>
    <name evidence="3" type="ORF">A2356_01370</name>
</gene>
<dbReference type="InterPro" id="IPR011055">
    <property type="entry name" value="Dup_hybrid_motif"/>
</dbReference>
<evidence type="ECO:0000313" key="3">
    <source>
        <dbReference type="EMBL" id="OGJ10147.1"/>
    </source>
</evidence>
<evidence type="ECO:0000259" key="2">
    <source>
        <dbReference type="Pfam" id="PF01551"/>
    </source>
</evidence>
<organism evidence="3 4">
    <name type="scientific">Candidatus Nomurabacteria bacterium RIFOXYB1_FULL_39_16</name>
    <dbReference type="NCBI Taxonomy" id="1801803"/>
    <lineage>
        <taxon>Bacteria</taxon>
        <taxon>Candidatus Nomuraibacteriota</taxon>
    </lineage>
</organism>
<dbReference type="CDD" id="cd12797">
    <property type="entry name" value="M23_peptidase"/>
    <property type="match status" value="1"/>
</dbReference>
<keyword evidence="1" id="KW-0732">Signal</keyword>
<dbReference type="SUPFAM" id="SSF51261">
    <property type="entry name" value="Duplicated hybrid motif"/>
    <property type="match status" value="1"/>
</dbReference>
<protein>
    <recommendedName>
        <fullName evidence="2">M23ase beta-sheet core domain-containing protein</fullName>
    </recommendedName>
</protein>
<dbReference type="Proteomes" id="UP000177047">
    <property type="component" value="Unassembled WGS sequence"/>
</dbReference>
<dbReference type="Gene3D" id="2.70.70.10">
    <property type="entry name" value="Glucose Permease (Domain IIA)"/>
    <property type="match status" value="1"/>
</dbReference>
<dbReference type="InterPro" id="IPR050570">
    <property type="entry name" value="Cell_wall_metabolism_enzyme"/>
</dbReference>
<dbReference type="InterPro" id="IPR016047">
    <property type="entry name" value="M23ase_b-sheet_dom"/>
</dbReference>
<dbReference type="GO" id="GO:0004222">
    <property type="term" value="F:metalloendopeptidase activity"/>
    <property type="evidence" value="ECO:0007669"/>
    <property type="project" value="TreeGrafter"/>
</dbReference>
<feature type="domain" description="M23ase beta-sheet core" evidence="2">
    <location>
        <begin position="98"/>
        <end position="193"/>
    </location>
</feature>
<dbReference type="PANTHER" id="PTHR21666">
    <property type="entry name" value="PEPTIDASE-RELATED"/>
    <property type="match status" value="1"/>
</dbReference>
<dbReference type="STRING" id="1801803.A2356_01370"/>
<dbReference type="PANTHER" id="PTHR21666:SF289">
    <property type="entry name" value="L-ALA--D-GLU ENDOPEPTIDASE"/>
    <property type="match status" value="1"/>
</dbReference>
<comment type="caution">
    <text evidence="3">The sequence shown here is derived from an EMBL/GenBank/DDBJ whole genome shotgun (WGS) entry which is preliminary data.</text>
</comment>